<dbReference type="Proteomes" id="UP001245285">
    <property type="component" value="Unassembled WGS sequence"/>
</dbReference>
<evidence type="ECO:0000313" key="1">
    <source>
        <dbReference type="EMBL" id="MDT0646272.1"/>
    </source>
</evidence>
<proteinExistence type="predicted"/>
<dbReference type="GO" id="GO:0016787">
    <property type="term" value="F:hydrolase activity"/>
    <property type="evidence" value="ECO:0007669"/>
    <property type="project" value="UniProtKB-KW"/>
</dbReference>
<dbReference type="RefSeq" id="WP_311494447.1">
    <property type="nucleotide sequence ID" value="NZ_JAVRHO010000007.1"/>
</dbReference>
<dbReference type="EC" id="3.1.3.-" evidence="1"/>
<dbReference type="SUPFAM" id="SSF56784">
    <property type="entry name" value="HAD-like"/>
    <property type="match status" value="1"/>
</dbReference>
<comment type="caution">
    <text evidence="1">The sequence shown here is derived from an EMBL/GenBank/DDBJ whole genome shotgun (WGS) entry which is preliminary data.</text>
</comment>
<reference evidence="1 2" key="1">
    <citation type="submission" date="2023-09" db="EMBL/GenBank/DDBJ databases">
        <authorList>
            <person name="Rey-Velasco X."/>
        </authorList>
    </citation>
    <scope>NUCLEOTIDE SEQUENCE [LARGE SCALE GENOMIC DNA]</scope>
    <source>
        <strain evidence="1 2">F260</strain>
    </source>
</reference>
<gene>
    <name evidence="1" type="ORF">RM545_06185</name>
</gene>
<dbReference type="Pfam" id="PF12710">
    <property type="entry name" value="HAD"/>
    <property type="match status" value="1"/>
</dbReference>
<protein>
    <submittedName>
        <fullName evidence="1">HAD family hydrolase</fullName>
        <ecNumber evidence="1">3.1.3.-</ecNumber>
    </submittedName>
</protein>
<dbReference type="Gene3D" id="3.40.50.1000">
    <property type="entry name" value="HAD superfamily/HAD-like"/>
    <property type="match status" value="1"/>
</dbReference>
<accession>A0ABU3CJ74</accession>
<dbReference type="EMBL" id="JAVRHO010000007">
    <property type="protein sequence ID" value="MDT0646272.1"/>
    <property type="molecule type" value="Genomic_DNA"/>
</dbReference>
<dbReference type="InterPro" id="IPR023214">
    <property type="entry name" value="HAD_sf"/>
</dbReference>
<name>A0ABU3CJ74_9FLAO</name>
<sequence length="192" mass="22325">MNTIDQVEVKNYYDLDGTLSSLNSTFDFIEAYLKYKKKPHRIFLAKAVNKVLRVTGYYDPYKHRSVRINILFRGLKKSHLEDYYEKIYKKRFLNSLTPLGKELLHKALATDVLITGCTEIPAKKIGELFNFKSVISTEFNYAKGKVVGIKTDTFGNLKRKYVSRCGEKMIYYTDDLPSEKHLVDIMDEIVEV</sequence>
<keyword evidence="2" id="KW-1185">Reference proteome</keyword>
<keyword evidence="1" id="KW-0378">Hydrolase</keyword>
<organism evidence="1 2">
    <name type="scientific">Autumnicola lenta</name>
    <dbReference type="NCBI Taxonomy" id="3075593"/>
    <lineage>
        <taxon>Bacteria</taxon>
        <taxon>Pseudomonadati</taxon>
        <taxon>Bacteroidota</taxon>
        <taxon>Flavobacteriia</taxon>
        <taxon>Flavobacteriales</taxon>
        <taxon>Flavobacteriaceae</taxon>
        <taxon>Autumnicola</taxon>
    </lineage>
</organism>
<dbReference type="Gene3D" id="1.20.1440.100">
    <property type="entry name" value="SG protein - dephosphorylation function"/>
    <property type="match status" value="1"/>
</dbReference>
<dbReference type="InterPro" id="IPR036412">
    <property type="entry name" value="HAD-like_sf"/>
</dbReference>
<evidence type="ECO:0000313" key="2">
    <source>
        <dbReference type="Proteomes" id="UP001245285"/>
    </source>
</evidence>